<dbReference type="InterPro" id="IPR026838">
    <property type="entry name" value="YheC/D"/>
</dbReference>
<evidence type="ECO:0000313" key="1">
    <source>
        <dbReference type="EMBL" id="MFC5712403.1"/>
    </source>
</evidence>
<name>A0ABW0YMN5_9BACI</name>
<keyword evidence="2" id="KW-1185">Reference proteome</keyword>
<gene>
    <name evidence="1" type="ORF">ACFPU1_06395</name>
</gene>
<dbReference type="PANTHER" id="PTHR21621:SF0">
    <property type="entry name" value="BETA-CITRYLGLUTAMATE SYNTHASE B-RELATED"/>
    <property type="match status" value="1"/>
</dbReference>
<dbReference type="Proteomes" id="UP001596142">
    <property type="component" value="Unassembled WGS sequence"/>
</dbReference>
<dbReference type="PANTHER" id="PTHR21621">
    <property type="entry name" value="RIBOSOMAL PROTEIN S6 MODIFICATION PROTEIN"/>
    <property type="match status" value="1"/>
</dbReference>
<proteinExistence type="predicted"/>
<comment type="caution">
    <text evidence="1">The sequence shown here is derived from an EMBL/GenBank/DDBJ whole genome shotgun (WGS) entry which is preliminary data.</text>
</comment>
<sequence>MRLKGRNKYKMHAAMRKNNNLKPYLPRTVRWSKANFYKMLKRYKSIVVKPNNGKKGRSIYFIKVNSGNYVMYINRRRRVFKSKNSLYQYMRKKTRKRRFNIQPEIKLAKIKGRPVDFRVIVQRKSVSSPWKVTGMIARKAGKGYKVTNRHRNGRVMPLRRSLKRINKKAKTRQAIENDFKRISLKAANTLGAYFPRQRIFAVDIGMDRKGSLYIFELNRWPGLVGFKRLKNKSQLRRIRYYLRKKRKAS</sequence>
<accession>A0ABW0YMN5</accession>
<protein>
    <submittedName>
        <fullName evidence="1">YheC/YheD family protein</fullName>
    </submittedName>
</protein>
<dbReference type="SUPFAM" id="SSF56059">
    <property type="entry name" value="Glutathione synthetase ATP-binding domain-like"/>
    <property type="match status" value="1"/>
</dbReference>
<organism evidence="1 2">
    <name type="scientific">Thalassorhabdus alkalitolerans</name>
    <dbReference type="NCBI Taxonomy" id="2282697"/>
    <lineage>
        <taxon>Bacteria</taxon>
        <taxon>Bacillati</taxon>
        <taxon>Bacillota</taxon>
        <taxon>Bacilli</taxon>
        <taxon>Bacillales</taxon>
        <taxon>Bacillaceae</taxon>
        <taxon>Thalassorhabdus</taxon>
    </lineage>
</organism>
<reference evidence="2" key="1">
    <citation type="journal article" date="2019" name="Int. J. Syst. Evol. Microbiol.">
        <title>The Global Catalogue of Microorganisms (GCM) 10K type strain sequencing project: providing services to taxonomists for standard genome sequencing and annotation.</title>
        <authorList>
            <consortium name="The Broad Institute Genomics Platform"/>
            <consortium name="The Broad Institute Genome Sequencing Center for Infectious Disease"/>
            <person name="Wu L."/>
            <person name="Ma J."/>
        </authorList>
    </citation>
    <scope>NUCLEOTIDE SEQUENCE [LARGE SCALE GENOMIC DNA]</scope>
    <source>
        <strain evidence="2">CECT 7184</strain>
    </source>
</reference>
<evidence type="ECO:0000313" key="2">
    <source>
        <dbReference type="Proteomes" id="UP001596142"/>
    </source>
</evidence>
<dbReference type="Pfam" id="PF14398">
    <property type="entry name" value="ATPgrasp_YheCD"/>
    <property type="match status" value="1"/>
</dbReference>
<dbReference type="RefSeq" id="WP_385939541.1">
    <property type="nucleotide sequence ID" value="NZ_JBHSOZ010000003.1"/>
</dbReference>
<dbReference type="Gene3D" id="3.30.470.20">
    <property type="entry name" value="ATP-grasp fold, B domain"/>
    <property type="match status" value="1"/>
</dbReference>
<dbReference type="EMBL" id="JBHSOZ010000003">
    <property type="protein sequence ID" value="MFC5712403.1"/>
    <property type="molecule type" value="Genomic_DNA"/>
</dbReference>